<organism evidence="1 2">
    <name type="scientific">Litorilituus sediminis</name>
    <dbReference type="NCBI Taxonomy" id="718192"/>
    <lineage>
        <taxon>Bacteria</taxon>
        <taxon>Pseudomonadati</taxon>
        <taxon>Pseudomonadota</taxon>
        <taxon>Gammaproteobacteria</taxon>
        <taxon>Alteromonadales</taxon>
        <taxon>Colwelliaceae</taxon>
        <taxon>Litorilituus</taxon>
    </lineage>
</organism>
<dbReference type="RefSeq" id="WP_130599594.1">
    <property type="nucleotide sequence ID" value="NZ_CP034759.1"/>
</dbReference>
<sequence length="250" mass="28926">MLKLNKYKLDDLNELYDDLNYMVEHREPQIANKTAELEDRKNATFWLTSQYIEIAYTHFALENFDQVKPNLQKAAPYAFLRGFDPELKTHKSDWSIQKELNICLLFGEPELLQRIKTLDWSLTEDDIVHPAIYQYDYLLMQIATGEQPTGLAITKALDNAKTAKHKDVLQFFLPLIETISALVSGEKALWQSSIDKAVKWHSNECKFGDYKDIIDGFICLNALTMAKLGKELHGWQCETDSLYLPLFLID</sequence>
<evidence type="ECO:0000313" key="1">
    <source>
        <dbReference type="EMBL" id="QBG34924.1"/>
    </source>
</evidence>
<evidence type="ECO:0000313" key="2">
    <source>
        <dbReference type="Proteomes" id="UP000290244"/>
    </source>
</evidence>
<name>A0A4P6P1P9_9GAMM</name>
<reference evidence="1 2" key="1">
    <citation type="submission" date="2018-12" db="EMBL/GenBank/DDBJ databases">
        <title>Complete genome of Litorilituus sediminis.</title>
        <authorList>
            <person name="Liu A."/>
            <person name="Rong J."/>
        </authorList>
    </citation>
    <scope>NUCLEOTIDE SEQUENCE [LARGE SCALE GENOMIC DNA]</scope>
    <source>
        <strain evidence="1 2">JCM 17549</strain>
    </source>
</reference>
<proteinExistence type="predicted"/>
<dbReference type="EMBL" id="CP034759">
    <property type="protein sequence ID" value="QBG34924.1"/>
    <property type="molecule type" value="Genomic_DNA"/>
</dbReference>
<accession>A0A4P6P1P9</accession>
<keyword evidence="2" id="KW-1185">Reference proteome</keyword>
<dbReference type="KEGG" id="lsd:EMK97_03825"/>
<gene>
    <name evidence="1" type="ORF">EMK97_03825</name>
</gene>
<dbReference type="OrthoDB" id="6312114at2"/>
<dbReference type="InterPro" id="IPR029074">
    <property type="entry name" value="Imm49"/>
</dbReference>
<protein>
    <submittedName>
        <fullName evidence="1">Uncharacterized protein</fullName>
    </submittedName>
</protein>
<dbReference type="Pfam" id="PF15575">
    <property type="entry name" value="Imm49"/>
    <property type="match status" value="1"/>
</dbReference>
<dbReference type="AlphaFoldDB" id="A0A4P6P1P9"/>
<dbReference type="Proteomes" id="UP000290244">
    <property type="component" value="Chromosome"/>
</dbReference>